<feature type="region of interest" description="Disordered" evidence="1">
    <location>
        <begin position="53"/>
        <end position="79"/>
    </location>
</feature>
<evidence type="ECO:0008006" key="5">
    <source>
        <dbReference type="Google" id="ProtNLM"/>
    </source>
</evidence>
<keyword evidence="2" id="KW-0812">Transmembrane</keyword>
<proteinExistence type="predicted"/>
<evidence type="ECO:0000313" key="3">
    <source>
        <dbReference type="EMBL" id="MBR9971057.1"/>
    </source>
</evidence>
<dbReference type="InterPro" id="IPR006311">
    <property type="entry name" value="TAT_signal"/>
</dbReference>
<evidence type="ECO:0000256" key="1">
    <source>
        <dbReference type="SAM" id="MobiDB-lite"/>
    </source>
</evidence>
<keyword evidence="2" id="KW-1133">Transmembrane helix</keyword>
<keyword evidence="4" id="KW-1185">Reference proteome</keyword>
<evidence type="ECO:0000313" key="4">
    <source>
        <dbReference type="Proteomes" id="UP000680714"/>
    </source>
</evidence>
<keyword evidence="2" id="KW-0472">Membrane</keyword>
<feature type="compositionally biased region" description="Polar residues" evidence="1">
    <location>
        <begin position="64"/>
        <end position="79"/>
    </location>
</feature>
<comment type="caution">
    <text evidence="3">The sequence shown here is derived from an EMBL/GenBank/DDBJ whole genome shotgun (WGS) entry which is preliminary data.</text>
</comment>
<name>A0ABS5I9E9_9PROT</name>
<sequence length="79" mass="8388">MTEKKNVGLPTLSEEDITTTRHMSRRSFLASTRMGVGLGVASAVFGAGMLATPAHASDRENQTDTDPANQDHAGQTDND</sequence>
<dbReference type="EMBL" id="JAGTUF010000002">
    <property type="protein sequence ID" value="MBR9971057.1"/>
    <property type="molecule type" value="Genomic_DNA"/>
</dbReference>
<dbReference type="PROSITE" id="PS51318">
    <property type="entry name" value="TAT"/>
    <property type="match status" value="1"/>
</dbReference>
<organism evidence="3 4">
    <name type="scientific">Magnetospirillum sulfuroxidans</name>
    <dbReference type="NCBI Taxonomy" id="611300"/>
    <lineage>
        <taxon>Bacteria</taxon>
        <taxon>Pseudomonadati</taxon>
        <taxon>Pseudomonadota</taxon>
        <taxon>Alphaproteobacteria</taxon>
        <taxon>Rhodospirillales</taxon>
        <taxon>Rhodospirillaceae</taxon>
        <taxon>Magnetospirillum</taxon>
    </lineage>
</organism>
<dbReference type="RefSeq" id="WP_211546563.1">
    <property type="nucleotide sequence ID" value="NZ_JAGTUF010000002.1"/>
</dbReference>
<dbReference type="Proteomes" id="UP000680714">
    <property type="component" value="Unassembled WGS sequence"/>
</dbReference>
<reference evidence="3 4" key="1">
    <citation type="submission" date="2021-04" db="EMBL/GenBank/DDBJ databases">
        <title>Magnetospirillum sulfuroxidans sp. nov., a facultative chemolithoautotrophic sulfur-oxidizing alphaproteobacterium isolated from freshwater sediment and proposals for Paramagetospirillum gen. nov., and Magnetospirillaceae fam. nov.</title>
        <authorList>
            <person name="Koziaeva V."/>
            <person name="Geelhoed J.S."/>
            <person name="Sorokin D.Y."/>
            <person name="Grouzdev D.S."/>
        </authorList>
    </citation>
    <scope>NUCLEOTIDE SEQUENCE [LARGE SCALE GENOMIC DNA]</scope>
    <source>
        <strain evidence="3 4">J10</strain>
    </source>
</reference>
<protein>
    <recommendedName>
        <fullName evidence="5">Secreted protein</fullName>
    </recommendedName>
</protein>
<accession>A0ABS5I9E9</accession>
<evidence type="ECO:0000256" key="2">
    <source>
        <dbReference type="SAM" id="Phobius"/>
    </source>
</evidence>
<gene>
    <name evidence="3" type="ORF">KEC16_04950</name>
</gene>
<feature type="transmembrane region" description="Helical" evidence="2">
    <location>
        <begin position="30"/>
        <end position="51"/>
    </location>
</feature>